<feature type="compositionally biased region" description="Low complexity" evidence="1">
    <location>
        <begin position="233"/>
        <end position="242"/>
    </location>
</feature>
<accession>M2PC14</accession>
<gene>
    <name evidence="2" type="ORF">CERSUDRAFT_118246</name>
</gene>
<evidence type="ECO:0000256" key="1">
    <source>
        <dbReference type="SAM" id="MobiDB-lite"/>
    </source>
</evidence>
<feature type="region of interest" description="Disordered" evidence="1">
    <location>
        <begin position="58"/>
        <end position="81"/>
    </location>
</feature>
<evidence type="ECO:0000313" key="3">
    <source>
        <dbReference type="Proteomes" id="UP000016930"/>
    </source>
</evidence>
<keyword evidence="3" id="KW-1185">Reference proteome</keyword>
<dbReference type="HOGENOM" id="CLU_527844_0_0_1"/>
<dbReference type="Proteomes" id="UP000016930">
    <property type="component" value="Unassembled WGS sequence"/>
</dbReference>
<sequence>MSHSIISRSLTRNALLAARRRRARLSLAATRPLSGPADTRAFSQDDPFGSLVPLSEQDWEDTSYSQNDSRHGRGPSDPTELWRSNAMTPAQAEALRAKNVNTVVIRPWGGLSSMGEVLAILREVEGRFGSVRDFVIHRDPELGARYAPAFRVAFHSAESYYRAVGEGPAGSIFQVEVPNFDSTQSSGPGLDDLHDYLEPRSWQGPHYAAQANSVIERIIKEYQEKADALAAAQKAAEAQNASEESREGGSTDGDPAQQEENVPDVFKTRVVDVRVEPASSPVKFTGSYSNATLDQQKGFIQAFSQWGGFYLSRDPADLPQRNAGEFESTYMRQVARPLPLPQAKASSMHADPDAEAAMPQDDAQTQAAPLQATESSPAESAPSSEAALVQPESAEAEAAAPQLNEAEVRAATKMFASRLRATAESEPAPKAVVQEPASEPTAQPKPARSNKRERLLAQARQAAQTQSEDKPASESEAVEDVKQGEAEAEARAKAEAEQKRASLRDRVWQIMGGKWF</sequence>
<proteinExistence type="predicted"/>
<dbReference type="AlphaFoldDB" id="M2PC14"/>
<feature type="compositionally biased region" description="Low complexity" evidence="1">
    <location>
        <begin position="456"/>
        <end position="466"/>
    </location>
</feature>
<feature type="compositionally biased region" description="Basic and acidic residues" evidence="1">
    <location>
        <begin position="467"/>
        <end position="504"/>
    </location>
</feature>
<name>M2PC14_CERS8</name>
<protein>
    <submittedName>
        <fullName evidence="2">Uncharacterized protein</fullName>
    </submittedName>
</protein>
<feature type="region of interest" description="Disordered" evidence="1">
    <location>
        <begin position="233"/>
        <end position="264"/>
    </location>
</feature>
<feature type="region of interest" description="Disordered" evidence="1">
    <location>
        <begin position="419"/>
        <end position="504"/>
    </location>
</feature>
<organism evidence="2 3">
    <name type="scientific">Ceriporiopsis subvermispora (strain B)</name>
    <name type="common">White-rot fungus</name>
    <name type="synonym">Gelatoporia subvermispora</name>
    <dbReference type="NCBI Taxonomy" id="914234"/>
    <lineage>
        <taxon>Eukaryota</taxon>
        <taxon>Fungi</taxon>
        <taxon>Dikarya</taxon>
        <taxon>Basidiomycota</taxon>
        <taxon>Agaricomycotina</taxon>
        <taxon>Agaricomycetes</taxon>
        <taxon>Polyporales</taxon>
        <taxon>Gelatoporiaceae</taxon>
        <taxon>Gelatoporia</taxon>
    </lineage>
</organism>
<evidence type="ECO:0000313" key="2">
    <source>
        <dbReference type="EMBL" id="EMD33189.1"/>
    </source>
</evidence>
<reference evidence="2 3" key="1">
    <citation type="journal article" date="2012" name="Proc. Natl. Acad. Sci. U.S.A.">
        <title>Comparative genomics of Ceriporiopsis subvermispora and Phanerochaete chrysosporium provide insight into selective ligninolysis.</title>
        <authorList>
            <person name="Fernandez-Fueyo E."/>
            <person name="Ruiz-Duenas F.J."/>
            <person name="Ferreira P."/>
            <person name="Floudas D."/>
            <person name="Hibbett D.S."/>
            <person name="Canessa P."/>
            <person name="Larrondo L.F."/>
            <person name="James T.Y."/>
            <person name="Seelenfreund D."/>
            <person name="Lobos S."/>
            <person name="Polanco R."/>
            <person name="Tello M."/>
            <person name="Honda Y."/>
            <person name="Watanabe T."/>
            <person name="Watanabe T."/>
            <person name="Ryu J.S."/>
            <person name="Kubicek C.P."/>
            <person name="Schmoll M."/>
            <person name="Gaskell J."/>
            <person name="Hammel K.E."/>
            <person name="St John F.J."/>
            <person name="Vanden Wymelenberg A."/>
            <person name="Sabat G."/>
            <person name="Splinter BonDurant S."/>
            <person name="Syed K."/>
            <person name="Yadav J.S."/>
            <person name="Doddapaneni H."/>
            <person name="Subramanian V."/>
            <person name="Lavin J.L."/>
            <person name="Oguiza J.A."/>
            <person name="Perez G."/>
            <person name="Pisabarro A.G."/>
            <person name="Ramirez L."/>
            <person name="Santoyo F."/>
            <person name="Master E."/>
            <person name="Coutinho P.M."/>
            <person name="Henrissat B."/>
            <person name="Lombard V."/>
            <person name="Magnuson J.K."/>
            <person name="Kuees U."/>
            <person name="Hori C."/>
            <person name="Igarashi K."/>
            <person name="Samejima M."/>
            <person name="Held B.W."/>
            <person name="Barry K.W."/>
            <person name="LaButti K.M."/>
            <person name="Lapidus A."/>
            <person name="Lindquist E.A."/>
            <person name="Lucas S.M."/>
            <person name="Riley R."/>
            <person name="Salamov A.A."/>
            <person name="Hoffmeister D."/>
            <person name="Schwenk D."/>
            <person name="Hadar Y."/>
            <person name="Yarden O."/>
            <person name="de Vries R.P."/>
            <person name="Wiebenga A."/>
            <person name="Stenlid J."/>
            <person name="Eastwood D."/>
            <person name="Grigoriev I.V."/>
            <person name="Berka R.M."/>
            <person name="Blanchette R.A."/>
            <person name="Kersten P."/>
            <person name="Martinez A.T."/>
            <person name="Vicuna R."/>
            <person name="Cullen D."/>
        </authorList>
    </citation>
    <scope>NUCLEOTIDE SEQUENCE [LARGE SCALE GENOMIC DNA]</scope>
    <source>
        <strain evidence="2 3">B</strain>
    </source>
</reference>
<feature type="compositionally biased region" description="Low complexity" evidence="1">
    <location>
        <begin position="372"/>
        <end position="402"/>
    </location>
</feature>
<dbReference type="EMBL" id="KB445807">
    <property type="protein sequence ID" value="EMD33189.1"/>
    <property type="molecule type" value="Genomic_DNA"/>
</dbReference>
<dbReference type="OrthoDB" id="3362336at2759"/>
<feature type="region of interest" description="Disordered" evidence="1">
    <location>
        <begin position="342"/>
        <end position="402"/>
    </location>
</feature>